<evidence type="ECO:0000256" key="6">
    <source>
        <dbReference type="ARBA" id="ARBA00026121"/>
    </source>
</evidence>
<feature type="chain" id="PRO_5045703602" description="long-chain-fatty-acid--CoA ligase" evidence="7">
    <location>
        <begin position="20"/>
        <end position="304"/>
    </location>
</feature>
<evidence type="ECO:0000256" key="2">
    <source>
        <dbReference type="ARBA" id="ARBA00022598"/>
    </source>
</evidence>
<protein>
    <recommendedName>
        <fullName evidence="6">long-chain-fatty-acid--CoA ligase</fullName>
        <ecNumber evidence="6">6.2.1.3</ecNumber>
    </recommendedName>
</protein>
<keyword evidence="3" id="KW-0547">Nucleotide-binding</keyword>
<gene>
    <name evidence="10" type="primary">LOC106463949</name>
</gene>
<dbReference type="RefSeq" id="XP_013779492.1">
    <property type="nucleotide sequence ID" value="XM_013924038.2"/>
</dbReference>
<feature type="domain" description="AMP-dependent synthetase/ligase" evidence="8">
    <location>
        <begin position="67"/>
        <end position="167"/>
    </location>
</feature>
<accession>A0ABM1BCZ4</accession>
<dbReference type="InterPro" id="IPR042099">
    <property type="entry name" value="ANL_N_sf"/>
</dbReference>
<feature type="signal peptide" evidence="7">
    <location>
        <begin position="1"/>
        <end position="19"/>
    </location>
</feature>
<organism evidence="9 10">
    <name type="scientific">Limulus polyphemus</name>
    <name type="common">Atlantic horseshoe crab</name>
    <dbReference type="NCBI Taxonomy" id="6850"/>
    <lineage>
        <taxon>Eukaryota</taxon>
        <taxon>Metazoa</taxon>
        <taxon>Ecdysozoa</taxon>
        <taxon>Arthropoda</taxon>
        <taxon>Chelicerata</taxon>
        <taxon>Merostomata</taxon>
        <taxon>Xiphosura</taxon>
        <taxon>Limulidae</taxon>
        <taxon>Limulus</taxon>
    </lineage>
</organism>
<keyword evidence="9" id="KW-1185">Reference proteome</keyword>
<dbReference type="Pfam" id="PF00501">
    <property type="entry name" value="AMP-binding"/>
    <property type="match status" value="1"/>
</dbReference>
<dbReference type="EC" id="6.2.1.3" evidence="6"/>
<name>A0ABM1BCZ4_LIMPO</name>
<dbReference type="PANTHER" id="PTHR43272:SF83">
    <property type="entry name" value="ACYL-COA SYNTHETASE LONG-CHAIN, ISOFORM J"/>
    <property type="match status" value="1"/>
</dbReference>
<reference evidence="10" key="1">
    <citation type="submission" date="2025-08" db="UniProtKB">
        <authorList>
            <consortium name="RefSeq"/>
        </authorList>
    </citation>
    <scope>IDENTIFICATION</scope>
    <source>
        <tissue evidence="10">Muscle</tissue>
    </source>
</reference>
<evidence type="ECO:0000313" key="9">
    <source>
        <dbReference type="Proteomes" id="UP000694941"/>
    </source>
</evidence>
<keyword evidence="4" id="KW-0276">Fatty acid metabolism</keyword>
<keyword evidence="2" id="KW-0436">Ligase</keyword>
<evidence type="ECO:0000313" key="10">
    <source>
        <dbReference type="RefSeq" id="XP_013779492.1"/>
    </source>
</evidence>
<keyword evidence="7" id="KW-0732">Signal</keyword>
<evidence type="ECO:0000256" key="3">
    <source>
        <dbReference type="ARBA" id="ARBA00022741"/>
    </source>
</evidence>
<dbReference type="PANTHER" id="PTHR43272">
    <property type="entry name" value="LONG-CHAIN-FATTY-ACID--COA LIGASE"/>
    <property type="match status" value="1"/>
</dbReference>
<evidence type="ECO:0000256" key="5">
    <source>
        <dbReference type="ARBA" id="ARBA00022840"/>
    </source>
</evidence>
<dbReference type="GeneID" id="106463949"/>
<dbReference type="Gene3D" id="3.40.50.12780">
    <property type="entry name" value="N-terminal domain of ligase-like"/>
    <property type="match status" value="1"/>
</dbReference>
<evidence type="ECO:0000256" key="7">
    <source>
        <dbReference type="SAM" id="SignalP"/>
    </source>
</evidence>
<evidence type="ECO:0000256" key="1">
    <source>
        <dbReference type="ARBA" id="ARBA00006432"/>
    </source>
</evidence>
<evidence type="ECO:0000259" key="8">
    <source>
        <dbReference type="Pfam" id="PF00501"/>
    </source>
</evidence>
<evidence type="ECO:0000256" key="4">
    <source>
        <dbReference type="ARBA" id="ARBA00022832"/>
    </source>
</evidence>
<comment type="similarity">
    <text evidence="1">Belongs to the ATP-dependent AMP-binding enzyme family.</text>
</comment>
<dbReference type="Proteomes" id="UP000694941">
    <property type="component" value="Unplaced"/>
</dbReference>
<keyword evidence="5" id="KW-0067">ATP-binding</keyword>
<sequence>MHTFLLVIVFQLILDRIRKSVTEVAEGKGDFSKAFFRFAIKYKVWWMTRGFDTPLLNVIVFKKVRELIGGRVKFVASGGAPLSPDTHNFIRAALSKTTIQGYGLTETAAGATSMALDDLSTGRVGTPLMGCYIRLEDWEEGGYHKTDYPNPRGEIIVGGDTVTKGYYKNEPLTKECYREEKGIRWFFTGDIGEIYPDGTIKIIDRKKDLVKLQFGEYISLGQVETELKTCTLLDNLCVYGDSFETYLVALVVPNRNQLQQLAKTLHKDHLDFSDMCQDSDVVAAVQKALVDHGKKGKLRLRQIG</sequence>
<dbReference type="SUPFAM" id="SSF56801">
    <property type="entry name" value="Acetyl-CoA synthetase-like"/>
    <property type="match status" value="1"/>
</dbReference>
<dbReference type="InterPro" id="IPR000873">
    <property type="entry name" value="AMP-dep_synth/lig_dom"/>
</dbReference>
<proteinExistence type="inferred from homology"/>
<keyword evidence="4" id="KW-0443">Lipid metabolism</keyword>